<dbReference type="InterPro" id="IPR050465">
    <property type="entry name" value="UPF0194_transport"/>
</dbReference>
<dbReference type="RefSeq" id="WP_067560130.1">
    <property type="nucleotide sequence ID" value="NZ_LPXN01000169.1"/>
</dbReference>
<comment type="subcellular location">
    <subcellularLocation>
        <location evidence="1">Cell envelope</location>
    </subcellularLocation>
</comment>
<dbReference type="AlphaFoldDB" id="A0A154VC24"/>
<sequence>MSHADTRDLQLRGLAELLLLEQRLRRAGGVDALLFTAINDLGMIVPMDSGLIWLDRTGGGRVAAVAGLPEPVRDAPFTVFARRLGEHLHRQALAGRKAGKPATDYPVSAATLPPALATDWADFLPAHAVWLPLAITLDGKPGGGVEGPVLGGMLVGRAAPWRDEERRLLARAAEAATHALDRLTMRRRPTALRGLRLGLVAALLGGAAAAAMFIPVTWSALAPAELKAADSTVVRAPLEGVIGEVAIQPNQSVHPGELLLRLDDSALRTKLDAAIQGLDIARAEFRQAQQTAMRDNEAASRYAVLNARVAQAAAEVTYLEELLERIAVRADRAGIVLVPNFPEMLGKPVRLGERLLTIADPSAVEIEAWLPVEDSLPLAPGAPLSLYLNIAPDEVLHGTVRDIDYQAQLSPANILAFRVIADLDETATLPRIGLRGTTRLQGDDVPLYFLIFRRPWAAIRPWLGF</sequence>
<dbReference type="SUPFAM" id="SSF111369">
    <property type="entry name" value="HlyD-like secretion proteins"/>
    <property type="match status" value="1"/>
</dbReference>
<dbReference type="STRING" id="580166.AUP43_14720"/>
<dbReference type="OrthoDB" id="9763546at2"/>
<evidence type="ECO:0000313" key="5">
    <source>
        <dbReference type="Proteomes" id="UP000076400"/>
    </source>
</evidence>
<organism evidence="4 5">
    <name type="scientific">Oceanibaculum pacificum</name>
    <dbReference type="NCBI Taxonomy" id="580166"/>
    <lineage>
        <taxon>Bacteria</taxon>
        <taxon>Pseudomonadati</taxon>
        <taxon>Pseudomonadota</taxon>
        <taxon>Alphaproteobacteria</taxon>
        <taxon>Rhodospirillales</taxon>
        <taxon>Oceanibaculaceae</taxon>
        <taxon>Oceanibaculum</taxon>
    </lineage>
</organism>
<evidence type="ECO:0000256" key="1">
    <source>
        <dbReference type="ARBA" id="ARBA00004196"/>
    </source>
</evidence>
<evidence type="ECO:0000313" key="4">
    <source>
        <dbReference type="EMBL" id="KZC98819.1"/>
    </source>
</evidence>
<keyword evidence="2" id="KW-0175">Coiled coil</keyword>
<feature type="transmembrane region" description="Helical" evidence="3">
    <location>
        <begin position="195"/>
        <end position="218"/>
    </location>
</feature>
<keyword evidence="3" id="KW-0812">Transmembrane</keyword>
<dbReference type="PANTHER" id="PTHR32347:SF23">
    <property type="entry name" value="BLL5650 PROTEIN"/>
    <property type="match status" value="1"/>
</dbReference>
<comment type="caution">
    <text evidence="4">The sequence shown here is derived from an EMBL/GenBank/DDBJ whole genome shotgun (WGS) entry which is preliminary data.</text>
</comment>
<dbReference type="Proteomes" id="UP000076400">
    <property type="component" value="Unassembled WGS sequence"/>
</dbReference>
<evidence type="ECO:0000256" key="3">
    <source>
        <dbReference type="SAM" id="Phobius"/>
    </source>
</evidence>
<dbReference type="Gene3D" id="2.40.30.170">
    <property type="match status" value="1"/>
</dbReference>
<dbReference type="EMBL" id="LPXN01000169">
    <property type="protein sequence ID" value="KZC98819.1"/>
    <property type="molecule type" value="Genomic_DNA"/>
</dbReference>
<keyword evidence="5" id="KW-1185">Reference proteome</keyword>
<name>A0A154VC24_9PROT</name>
<accession>A0A154VC24</accession>
<keyword evidence="3" id="KW-0472">Membrane</keyword>
<gene>
    <name evidence="4" type="ORF">AUP43_14720</name>
</gene>
<dbReference type="Gene3D" id="2.40.50.100">
    <property type="match status" value="1"/>
</dbReference>
<keyword evidence="3" id="KW-1133">Transmembrane helix</keyword>
<dbReference type="GO" id="GO:0030313">
    <property type="term" value="C:cell envelope"/>
    <property type="evidence" value="ECO:0007669"/>
    <property type="project" value="UniProtKB-SubCell"/>
</dbReference>
<protein>
    <submittedName>
        <fullName evidence="4">Uncharacterized protein</fullName>
    </submittedName>
</protein>
<reference evidence="4 5" key="1">
    <citation type="submission" date="2015-12" db="EMBL/GenBank/DDBJ databases">
        <title>Genome sequence of Oceanibaculum pacificum MCCC 1A02656.</title>
        <authorList>
            <person name="Lu L."/>
            <person name="Lai Q."/>
            <person name="Shao Z."/>
            <person name="Qian P."/>
        </authorList>
    </citation>
    <scope>NUCLEOTIDE SEQUENCE [LARGE SCALE GENOMIC DNA]</scope>
    <source>
        <strain evidence="4 5">MCCC 1A02656</strain>
    </source>
</reference>
<dbReference type="PANTHER" id="PTHR32347">
    <property type="entry name" value="EFFLUX SYSTEM COMPONENT YKNX-RELATED"/>
    <property type="match status" value="1"/>
</dbReference>
<proteinExistence type="predicted"/>
<dbReference type="Gene3D" id="1.10.287.470">
    <property type="entry name" value="Helix hairpin bin"/>
    <property type="match status" value="1"/>
</dbReference>
<evidence type="ECO:0000256" key="2">
    <source>
        <dbReference type="ARBA" id="ARBA00023054"/>
    </source>
</evidence>